<evidence type="ECO:0000259" key="3">
    <source>
        <dbReference type="Pfam" id="PF03732"/>
    </source>
</evidence>
<evidence type="ECO:0000313" key="4">
    <source>
        <dbReference type="EMBL" id="GEU58209.1"/>
    </source>
</evidence>
<accession>A0A6L2LAN6</accession>
<dbReference type="Pfam" id="PF03732">
    <property type="entry name" value="Retrotrans_gag"/>
    <property type="match status" value="1"/>
</dbReference>
<gene>
    <name evidence="4" type="ORF">Tci_030187</name>
</gene>
<keyword evidence="4" id="KW-0808">Transferase</keyword>
<feature type="domain" description="Retrotransposon gag" evidence="3">
    <location>
        <begin position="25"/>
        <end position="74"/>
    </location>
</feature>
<feature type="region of interest" description="Disordered" evidence="1">
    <location>
        <begin position="207"/>
        <end position="235"/>
    </location>
</feature>
<dbReference type="GO" id="GO:0030246">
    <property type="term" value="F:carbohydrate binding"/>
    <property type="evidence" value="ECO:0007669"/>
    <property type="project" value="UniProtKB-KW"/>
</dbReference>
<dbReference type="EMBL" id="BKCJ010003962">
    <property type="protein sequence ID" value="GEU58209.1"/>
    <property type="molecule type" value="Genomic_DNA"/>
</dbReference>
<keyword evidence="4" id="KW-0418">Kinase</keyword>
<protein>
    <submittedName>
        <fullName evidence="4">Protein kinase-like domain, concanavalin A-like lectin/glucanase domain protein</fullName>
    </submittedName>
</protein>
<feature type="signal peptide" evidence="2">
    <location>
        <begin position="1"/>
        <end position="16"/>
    </location>
</feature>
<dbReference type="AlphaFoldDB" id="A0A6L2LAN6"/>
<keyword evidence="2" id="KW-0732">Signal</keyword>
<sequence length="505" mass="58140">MGTMWCLCALTPYSWCKTDALSMDFGRTEKLQNDILIFQQHQGESLSEAWTRFQDLLQKVPHHGIDLWLQVQIFHDHMNSITRQPIDQAGGGLVSNFMASQDARLSKFKADFKQQQSEIANKINNVLKAINDRLMGSLPSDTVKNLKLNVNPTYPVLSTHSYPIDDPQCSSQVYGLINTITLYSKQPNKSQDDQPQGHDTIVAECKTTKEEEKDENGDPEKPTPTHPRHLIHLPHSSLKNNDGDVMFIEIIKKYDESLKEEIGEDESAVTEGLEVEYFDIFSTRIELAYHKYLMCGLIPSLFFEKPHHYRRMSIKPENASNIRHVHVEKAYIDLNSPLNVMTRMLYNWIMRRKLKPRDDPKGVRGISNFTGRIKGMHIFIGNFTYILDFMIVEDINLIIDPRLSQVVLGNPIVEISNMTHDLSLGIVRFTNGIDLISYKMPHKIEQCNSLLNMEKEHMKSIYFINEEDKRRGVDYVMSKILGFYKECLELGPKYLTRLEDKGGVT</sequence>
<evidence type="ECO:0000256" key="2">
    <source>
        <dbReference type="SAM" id="SignalP"/>
    </source>
</evidence>
<dbReference type="InterPro" id="IPR005162">
    <property type="entry name" value="Retrotrans_gag_dom"/>
</dbReference>
<evidence type="ECO:0000256" key="1">
    <source>
        <dbReference type="SAM" id="MobiDB-lite"/>
    </source>
</evidence>
<feature type="compositionally biased region" description="Basic and acidic residues" evidence="1">
    <location>
        <begin position="207"/>
        <end position="223"/>
    </location>
</feature>
<proteinExistence type="predicted"/>
<organism evidence="4">
    <name type="scientific">Tanacetum cinerariifolium</name>
    <name type="common">Dalmatian daisy</name>
    <name type="synonym">Chrysanthemum cinerariifolium</name>
    <dbReference type="NCBI Taxonomy" id="118510"/>
    <lineage>
        <taxon>Eukaryota</taxon>
        <taxon>Viridiplantae</taxon>
        <taxon>Streptophyta</taxon>
        <taxon>Embryophyta</taxon>
        <taxon>Tracheophyta</taxon>
        <taxon>Spermatophyta</taxon>
        <taxon>Magnoliopsida</taxon>
        <taxon>eudicotyledons</taxon>
        <taxon>Gunneridae</taxon>
        <taxon>Pentapetalae</taxon>
        <taxon>asterids</taxon>
        <taxon>campanulids</taxon>
        <taxon>Asterales</taxon>
        <taxon>Asteraceae</taxon>
        <taxon>Asteroideae</taxon>
        <taxon>Anthemideae</taxon>
        <taxon>Anthemidinae</taxon>
        <taxon>Tanacetum</taxon>
    </lineage>
</organism>
<reference evidence="4" key="1">
    <citation type="journal article" date="2019" name="Sci. Rep.">
        <title>Draft genome of Tanacetum cinerariifolium, the natural source of mosquito coil.</title>
        <authorList>
            <person name="Yamashiro T."/>
            <person name="Shiraishi A."/>
            <person name="Satake H."/>
            <person name="Nakayama K."/>
        </authorList>
    </citation>
    <scope>NUCLEOTIDE SEQUENCE</scope>
</reference>
<feature type="chain" id="PRO_5026802716" evidence="2">
    <location>
        <begin position="17"/>
        <end position="505"/>
    </location>
</feature>
<name>A0A6L2LAN6_TANCI</name>
<comment type="caution">
    <text evidence="4">The sequence shown here is derived from an EMBL/GenBank/DDBJ whole genome shotgun (WGS) entry which is preliminary data.</text>
</comment>
<dbReference type="GO" id="GO:0016301">
    <property type="term" value="F:kinase activity"/>
    <property type="evidence" value="ECO:0007669"/>
    <property type="project" value="UniProtKB-KW"/>
</dbReference>
<keyword evidence="4" id="KW-0430">Lectin</keyword>